<reference evidence="1 2" key="1">
    <citation type="submission" date="2018-08" db="EMBL/GenBank/DDBJ databases">
        <title>A genome reference for cultivated species of the human gut microbiota.</title>
        <authorList>
            <person name="Zou Y."/>
            <person name="Xue W."/>
            <person name="Luo G."/>
        </authorList>
    </citation>
    <scope>NUCLEOTIDE SEQUENCE [LARGE SCALE GENOMIC DNA]</scope>
    <source>
        <strain evidence="1 2">AF19-21</strain>
    </source>
</reference>
<name>A0A3E2WVH6_9FIRM</name>
<sequence length="67" mass="7854">MNEETLKYAAKQLEQLRKPELAGRSHEEKYTINQILDAITQADKEIIVALTHKDREMLKDILKDFLN</sequence>
<dbReference type="EMBL" id="QVIA01000012">
    <property type="protein sequence ID" value="RGC31497.1"/>
    <property type="molecule type" value="Genomic_DNA"/>
</dbReference>
<accession>A0A3E2WVH6</accession>
<evidence type="ECO:0000313" key="2">
    <source>
        <dbReference type="Proteomes" id="UP000261111"/>
    </source>
</evidence>
<protein>
    <submittedName>
        <fullName evidence="1">Uncharacterized protein</fullName>
    </submittedName>
</protein>
<organism evidence="1 2">
    <name type="scientific">Hungatella hathewayi</name>
    <dbReference type="NCBI Taxonomy" id="154046"/>
    <lineage>
        <taxon>Bacteria</taxon>
        <taxon>Bacillati</taxon>
        <taxon>Bacillota</taxon>
        <taxon>Clostridia</taxon>
        <taxon>Lachnospirales</taxon>
        <taxon>Lachnospiraceae</taxon>
        <taxon>Hungatella</taxon>
    </lineage>
</organism>
<evidence type="ECO:0000313" key="1">
    <source>
        <dbReference type="EMBL" id="RGC31497.1"/>
    </source>
</evidence>
<gene>
    <name evidence="1" type="ORF">DWX41_11775</name>
</gene>
<dbReference type="RefSeq" id="WP_025654757.1">
    <property type="nucleotide sequence ID" value="NZ_QVIA01000012.1"/>
</dbReference>
<dbReference type="AlphaFoldDB" id="A0A3E2WVH6"/>
<proteinExistence type="predicted"/>
<dbReference type="GeneID" id="93336380"/>
<comment type="caution">
    <text evidence="1">The sequence shown here is derived from an EMBL/GenBank/DDBJ whole genome shotgun (WGS) entry which is preliminary data.</text>
</comment>
<dbReference type="Proteomes" id="UP000261111">
    <property type="component" value="Unassembled WGS sequence"/>
</dbReference>